<dbReference type="KEGG" id="sre:PTSG_09606"/>
<comment type="cofactor">
    <cofactor evidence="7">
        <name>Ca(2+)</name>
        <dbReference type="ChEBI" id="CHEBI:29108"/>
    </cofactor>
    <text evidence="7">Binds 1 Ca(2+) ion per subunit.</text>
</comment>
<feature type="coiled-coil region" evidence="9">
    <location>
        <begin position="1104"/>
        <end position="1131"/>
    </location>
</feature>
<name>F2ULH4_SALR5</name>
<dbReference type="InterPro" id="IPR001192">
    <property type="entry name" value="PI-PLC_fam"/>
</dbReference>
<dbReference type="InterPro" id="IPR001711">
    <property type="entry name" value="PLipase_C_Pinositol-sp_Y"/>
</dbReference>
<feature type="active site" evidence="6">
    <location>
        <position position="350"/>
    </location>
</feature>
<dbReference type="CDD" id="cd00275">
    <property type="entry name" value="C2_PLC_like"/>
    <property type="match status" value="1"/>
</dbReference>
<feature type="binding site" evidence="7">
    <location>
        <position position="380"/>
    </location>
    <ligand>
        <name>Ca(2+)</name>
        <dbReference type="ChEBI" id="CHEBI:29108"/>
    </ligand>
</feature>
<dbReference type="EMBL" id="GL832980">
    <property type="protein sequence ID" value="EGD77973.1"/>
    <property type="molecule type" value="Genomic_DNA"/>
</dbReference>
<dbReference type="Pfam" id="PF00387">
    <property type="entry name" value="PI-PLC-Y"/>
    <property type="match status" value="1"/>
</dbReference>
<dbReference type="InterPro" id="IPR017946">
    <property type="entry name" value="PLC-like_Pdiesterase_TIM-brl"/>
</dbReference>
<dbReference type="EC" id="3.1.4.11" evidence="1 8"/>
<dbReference type="GO" id="GO:0046488">
    <property type="term" value="P:phosphatidylinositol metabolic process"/>
    <property type="evidence" value="ECO:0007669"/>
    <property type="project" value="TreeGrafter"/>
</dbReference>
<dbReference type="CDD" id="cd08591">
    <property type="entry name" value="PI-PLCc_beta"/>
    <property type="match status" value="1"/>
</dbReference>
<dbReference type="GO" id="GO:0004435">
    <property type="term" value="F:phosphatidylinositol-4,5-bisphosphate phospholipase C activity"/>
    <property type="evidence" value="ECO:0007669"/>
    <property type="project" value="UniProtKB-EC"/>
</dbReference>
<dbReference type="SMART" id="SM00149">
    <property type="entry name" value="PLCYc"/>
    <property type="match status" value="1"/>
</dbReference>
<dbReference type="AlphaFoldDB" id="F2ULH4"/>
<dbReference type="Pfam" id="PF00388">
    <property type="entry name" value="PI-PLC-X"/>
    <property type="match status" value="1"/>
</dbReference>
<dbReference type="PANTHER" id="PTHR10336:SF36">
    <property type="entry name" value="1-PHOSPHATIDYLINOSITOL 4,5-BISPHOSPHATE PHOSPHODIESTERASE BETA-4"/>
    <property type="match status" value="1"/>
</dbReference>
<dbReference type="GeneID" id="16070587"/>
<evidence type="ECO:0000259" key="10">
    <source>
        <dbReference type="PROSITE" id="PS50004"/>
    </source>
</evidence>
<dbReference type="SMART" id="SM00239">
    <property type="entry name" value="C2"/>
    <property type="match status" value="1"/>
</dbReference>
<evidence type="ECO:0000256" key="7">
    <source>
        <dbReference type="PIRSR" id="PIRSR000956-2"/>
    </source>
</evidence>
<feature type="domain" description="PI-PLC Y-box" evidence="11">
    <location>
        <begin position="541"/>
        <end position="653"/>
    </location>
</feature>
<dbReference type="PANTHER" id="PTHR10336">
    <property type="entry name" value="PHOSPHOINOSITIDE-SPECIFIC PHOSPHOLIPASE C FAMILY PROTEIN"/>
    <property type="match status" value="1"/>
</dbReference>
<keyword evidence="5" id="KW-0807">Transducer</keyword>
<dbReference type="InParanoid" id="F2ULH4"/>
<evidence type="ECO:0000256" key="4">
    <source>
        <dbReference type="ARBA" id="ARBA00023098"/>
    </source>
</evidence>
<dbReference type="InterPro" id="IPR035892">
    <property type="entry name" value="C2_domain_sf"/>
</dbReference>
<dbReference type="SUPFAM" id="SSF51695">
    <property type="entry name" value="PLC-like phosphodiesterases"/>
    <property type="match status" value="1"/>
</dbReference>
<keyword evidence="7" id="KW-0106">Calcium</keyword>
<dbReference type="FunFam" id="3.20.20.190:FF:000039">
    <property type="entry name" value="Phosphoinositide phospholipase C"/>
    <property type="match status" value="1"/>
</dbReference>
<dbReference type="Gene3D" id="1.10.238.10">
    <property type="entry name" value="EF-hand"/>
    <property type="match status" value="1"/>
</dbReference>
<dbReference type="PRINTS" id="PR00390">
    <property type="entry name" value="PHPHLIPASEC"/>
</dbReference>
<dbReference type="STRING" id="946362.F2ULH4"/>
<dbReference type="Proteomes" id="UP000007799">
    <property type="component" value="Unassembled WGS sequence"/>
</dbReference>
<gene>
    <name evidence="12" type="ORF">PTSG_09606</name>
</gene>
<feature type="binding site" evidence="7">
    <location>
        <position position="429"/>
    </location>
    <ligand>
        <name>Ca(2+)</name>
        <dbReference type="ChEBI" id="CHEBI:29108"/>
    </ligand>
</feature>
<feature type="binding site" evidence="7">
    <location>
        <position position="382"/>
    </location>
    <ligand>
        <name>Ca(2+)</name>
        <dbReference type="ChEBI" id="CHEBI:29108"/>
    </ligand>
</feature>
<dbReference type="FunCoup" id="F2ULH4">
    <property type="interactions" value="1116"/>
</dbReference>
<keyword evidence="9" id="KW-0175">Coiled coil</keyword>
<evidence type="ECO:0000313" key="13">
    <source>
        <dbReference type="Proteomes" id="UP000007799"/>
    </source>
</evidence>
<evidence type="ECO:0000256" key="8">
    <source>
        <dbReference type="RuleBase" id="RU361133"/>
    </source>
</evidence>
<dbReference type="PROSITE" id="PS50004">
    <property type="entry name" value="C2"/>
    <property type="match status" value="1"/>
</dbReference>
<reference evidence="12" key="1">
    <citation type="submission" date="2009-08" db="EMBL/GenBank/DDBJ databases">
        <title>Annotation of Salpingoeca rosetta.</title>
        <authorList>
            <consortium name="The Broad Institute Genome Sequencing Platform"/>
            <person name="Russ C."/>
            <person name="Cuomo C."/>
            <person name="Burger G."/>
            <person name="Gray M.W."/>
            <person name="Holland P.W.H."/>
            <person name="King N."/>
            <person name="Lang F.B.F."/>
            <person name="Roger A.J."/>
            <person name="Ruiz-Trillo I."/>
            <person name="Young S.K."/>
            <person name="Zeng Q."/>
            <person name="Gargeya S."/>
            <person name="Alvarado L."/>
            <person name="Berlin A."/>
            <person name="Chapman S.B."/>
            <person name="Chen Z."/>
            <person name="Freedman E."/>
            <person name="Gellesch M."/>
            <person name="Goldberg J."/>
            <person name="Griggs A."/>
            <person name="Gujja S."/>
            <person name="Heilman E."/>
            <person name="Heiman D."/>
            <person name="Howarth C."/>
            <person name="Mehta T."/>
            <person name="Neiman D."/>
            <person name="Pearson M."/>
            <person name="Roberts A."/>
            <person name="Saif S."/>
            <person name="Shea T."/>
            <person name="Shenoy N."/>
            <person name="Sisk P."/>
            <person name="Stolte C."/>
            <person name="Sykes S."/>
            <person name="White J."/>
            <person name="Yandava C."/>
            <person name="Haas B."/>
            <person name="Nusbaum C."/>
            <person name="Birren B."/>
        </authorList>
    </citation>
    <scope>NUCLEOTIDE SEQUENCE [LARGE SCALE GENOMIC DNA]</scope>
    <source>
        <strain evidence="12">ATCC 50818</strain>
    </source>
</reference>
<feature type="binding site" evidence="7">
    <location>
        <position position="351"/>
    </location>
    <ligand>
        <name>Ca(2+)</name>
        <dbReference type="ChEBI" id="CHEBI:29108"/>
    </ligand>
</feature>
<feature type="active site" evidence="6">
    <location>
        <position position="395"/>
    </location>
</feature>
<dbReference type="GO" id="GO:0005509">
    <property type="term" value="F:calcium ion binding"/>
    <property type="evidence" value="ECO:0007669"/>
    <property type="project" value="InterPro"/>
</dbReference>
<dbReference type="SMART" id="SM00148">
    <property type="entry name" value="PLCXc"/>
    <property type="match status" value="1"/>
</dbReference>
<dbReference type="PROSITE" id="PS50007">
    <property type="entry name" value="PIPLC_X_DOMAIN"/>
    <property type="match status" value="1"/>
</dbReference>
<dbReference type="PROSITE" id="PS50008">
    <property type="entry name" value="PIPLC_Y_DOMAIN"/>
    <property type="match status" value="1"/>
</dbReference>
<evidence type="ECO:0000256" key="3">
    <source>
        <dbReference type="ARBA" id="ARBA00022963"/>
    </source>
</evidence>
<comment type="catalytic activity">
    <reaction evidence="8">
        <text>a 1,2-diacyl-sn-glycero-3-phospho-(1D-myo-inositol-4,5-bisphosphate) + H2O = 1D-myo-inositol 1,4,5-trisphosphate + a 1,2-diacyl-sn-glycerol + H(+)</text>
        <dbReference type="Rhea" id="RHEA:33179"/>
        <dbReference type="ChEBI" id="CHEBI:15377"/>
        <dbReference type="ChEBI" id="CHEBI:15378"/>
        <dbReference type="ChEBI" id="CHEBI:17815"/>
        <dbReference type="ChEBI" id="CHEBI:58456"/>
        <dbReference type="ChEBI" id="CHEBI:203600"/>
        <dbReference type="EC" id="3.1.4.11"/>
    </reaction>
</comment>
<dbReference type="Pfam" id="PF00168">
    <property type="entry name" value="C2"/>
    <property type="match status" value="1"/>
</dbReference>
<dbReference type="SUPFAM" id="SSF50729">
    <property type="entry name" value="PH domain-like"/>
    <property type="match status" value="1"/>
</dbReference>
<keyword evidence="7" id="KW-0479">Metal-binding</keyword>
<dbReference type="Gene3D" id="3.20.20.190">
    <property type="entry name" value="Phosphatidylinositol (PI) phosphodiesterase"/>
    <property type="match status" value="1"/>
</dbReference>
<organism evidence="13">
    <name type="scientific">Salpingoeca rosetta (strain ATCC 50818 / BSB-021)</name>
    <dbReference type="NCBI Taxonomy" id="946362"/>
    <lineage>
        <taxon>Eukaryota</taxon>
        <taxon>Choanoflagellata</taxon>
        <taxon>Craspedida</taxon>
        <taxon>Salpingoecidae</taxon>
        <taxon>Salpingoeca</taxon>
    </lineage>
</organism>
<dbReference type="Gene3D" id="2.60.40.150">
    <property type="entry name" value="C2 domain"/>
    <property type="match status" value="1"/>
</dbReference>
<dbReference type="RefSeq" id="XP_004990035.1">
    <property type="nucleotide sequence ID" value="XM_004989978.1"/>
</dbReference>
<sequence length="1174" mass="134209">MSNLQWGCKMHSKHFAAPLTPEECVDTIKKDDLFFVFEEACISWKPPKYRVKHQIKLDQSECGLILTDYSTEEKRYLPIEQISDIRSNPFTDEATGTVKDEELPLFLCIAFYKGTRDLVNVHYLSLIAKSEKTAQIWRVGLHRLVSQNTWNSPRPVTIKDQQRWMYAECAAQARKGRLAVSDLVNSVSKDTKQQAMAMLEANGVDVDGDGRFDAAELTFQRYQDFLGRVYVREDLKYALCDLADSDDGDTVDLDATMPLQKLQSFLSQDQRDPRLNEVLSPLPTREDCIEIIDEYEPSQENRANEVISLRALNDFLMDNLQYGWARESRHASVYHDMTRPLAHYFINSSHNTYLTGGQWQSKSTFEVYRQCLLAGCRCVEVDIWDGQDGEPEVTHGHTMCTRVPFKGVIQAIADFAFVNNPFPVILSFENHCSPPQMRKMAAYCKATFGDLLQKEFMEGDGYETLPNQLPSPEALKYKIIIKNKKRKQRDDGSHEADMHPNEAETAKAYNRELIIDGEVIEDDEEEIKRIKERSGEIAKELSDLVNYCTPYHFSNFDVARANNNCYHISSFSEKKALRLVTGKPEEFVDYNKMQLSRIYPQGTRINSTNFNPQAFWNVGCQLVALNWQTNDMPMQLNFGKFEDNARTGFLLKPALYTEPSKTYNPFNRLPIDDVVPLNVSVKVLSVYGVARKSGSPYVEVQFFGIPADSKKLQFKTRACRGRGFNPRWRADNEFTAQRLVLPSLVLVRFAVFDSRDGDCIGWDVIPLTSLRSGFRYIPLRNGVTRLTSIFTKIDISIFALSEHADFADILVNPLDACKPSERNLMEMSELLAADEGEEEENNDVLGSLSISAATNGGDKSPAILRKSTVMPQGGSTTRLRIQELADSFERDLAEHIRDMHKSLQERTAQLAQHKQVLQLKASYEKAVAKRQKERGKKCADVEKNAKARVQKTHKQLCKQLKALRKANKDGEQTPEFKKLLEDGFKQLLQLELEFHQGVHDLHVHHLKTCCYALSSKHHDSVAAVMTKVLAKYHAEEEKAFKKTLHAKWSHSDSHLKKGDKDMREEHEKRMERAAVQQTQVLKHLIQQDMDTFRKKLDDNKSKLDQDFQRELDDAQNRFQELTATLQQLMQAGYHADENSIKWDALSAVEYVKTLQEIGRLNATLLKDAQLPAAI</sequence>
<dbReference type="eggNOG" id="KOG1265">
    <property type="taxonomic scope" value="Eukaryota"/>
</dbReference>
<dbReference type="GO" id="GO:0051209">
    <property type="term" value="P:release of sequestered calcium ion into cytosol"/>
    <property type="evidence" value="ECO:0007669"/>
    <property type="project" value="TreeGrafter"/>
</dbReference>
<dbReference type="SUPFAM" id="SSF49562">
    <property type="entry name" value="C2 domain (Calcium/lipid-binding domain, CaLB)"/>
    <property type="match status" value="1"/>
</dbReference>
<proteinExistence type="predicted"/>
<evidence type="ECO:0000256" key="1">
    <source>
        <dbReference type="ARBA" id="ARBA00012368"/>
    </source>
</evidence>
<dbReference type="InterPro" id="IPR000008">
    <property type="entry name" value="C2_dom"/>
</dbReference>
<evidence type="ECO:0000313" key="12">
    <source>
        <dbReference type="EMBL" id="EGD77973.1"/>
    </source>
</evidence>
<evidence type="ECO:0000259" key="11">
    <source>
        <dbReference type="PROSITE" id="PS50008"/>
    </source>
</evidence>
<dbReference type="GO" id="GO:0016042">
    <property type="term" value="P:lipid catabolic process"/>
    <property type="evidence" value="ECO:0007669"/>
    <property type="project" value="UniProtKB-KW"/>
</dbReference>
<dbReference type="GO" id="GO:0048015">
    <property type="term" value="P:phosphatidylinositol-mediated signaling"/>
    <property type="evidence" value="ECO:0007669"/>
    <property type="project" value="TreeGrafter"/>
</dbReference>
<feature type="domain" description="C2" evidence="10">
    <location>
        <begin position="658"/>
        <end position="781"/>
    </location>
</feature>
<keyword evidence="13" id="KW-1185">Reference proteome</keyword>
<dbReference type="OrthoDB" id="269822at2759"/>
<dbReference type="InterPro" id="IPR011992">
    <property type="entry name" value="EF-hand-dom_pair"/>
</dbReference>
<keyword evidence="4 8" id="KW-0443">Lipid metabolism</keyword>
<evidence type="ECO:0000256" key="5">
    <source>
        <dbReference type="ARBA" id="ARBA00023224"/>
    </source>
</evidence>
<evidence type="ECO:0000256" key="9">
    <source>
        <dbReference type="SAM" id="Coils"/>
    </source>
</evidence>
<protein>
    <recommendedName>
        <fullName evidence="1 8">Phosphoinositide phospholipase C</fullName>
        <ecNumber evidence="1 8">3.1.4.11</ecNumber>
    </recommendedName>
</protein>
<dbReference type="PIRSF" id="PIRSF000956">
    <property type="entry name" value="PLC-beta"/>
    <property type="match status" value="1"/>
</dbReference>
<keyword evidence="3 8" id="KW-0442">Lipid degradation</keyword>
<dbReference type="InterPro" id="IPR016280">
    <property type="entry name" value="PLC-beta"/>
</dbReference>
<keyword evidence="2 8" id="KW-0378">Hydrolase</keyword>
<dbReference type="InterPro" id="IPR000909">
    <property type="entry name" value="PLipase_C_PInositol-sp_X_dom"/>
</dbReference>
<dbReference type="SUPFAM" id="SSF47473">
    <property type="entry name" value="EF-hand"/>
    <property type="match status" value="1"/>
</dbReference>
<dbReference type="Gene3D" id="2.30.29.240">
    <property type="match status" value="1"/>
</dbReference>
<accession>F2ULH4</accession>
<evidence type="ECO:0000256" key="2">
    <source>
        <dbReference type="ARBA" id="ARBA00022801"/>
    </source>
</evidence>
<evidence type="ECO:0000256" key="6">
    <source>
        <dbReference type="PIRSR" id="PIRSR000956-1"/>
    </source>
</evidence>